<keyword evidence="3 4" id="KW-0472">Membrane</keyword>
<sequence>MASVFQSTKNKTISTALSPLTPLFRENVMHLLCLFFANSVVYYDLNIFCFSQWRQYFNRQKIDASNKTLDDEIIHTTEDIQVNVSQLFRFANCVDILLMIIGLFFMLGDITCALANVILFGRITGLFATILFAVDCDIQYENSVSTIINNTVCPLGIDLNPLNYDRLYKLCHYHNKTISTTLPPLKPLFRENVMYLVYLFFGKSIEYDDSN</sequence>
<evidence type="ECO:0000256" key="4">
    <source>
        <dbReference type="SAM" id="Phobius"/>
    </source>
</evidence>
<dbReference type="GO" id="GO:0016020">
    <property type="term" value="C:membrane"/>
    <property type="evidence" value="ECO:0007669"/>
    <property type="project" value="InterPro"/>
</dbReference>
<keyword evidence="1 4" id="KW-0812">Transmembrane</keyword>
<comment type="caution">
    <text evidence="5">The sequence shown here is derived from an EMBL/GenBank/DDBJ whole genome shotgun (WGS) entry which is preliminary data.</text>
</comment>
<feature type="transmembrane region" description="Helical" evidence="4">
    <location>
        <begin position="28"/>
        <end position="51"/>
    </location>
</feature>
<dbReference type="GO" id="GO:0005524">
    <property type="term" value="F:ATP binding"/>
    <property type="evidence" value="ECO:0007669"/>
    <property type="project" value="InterPro"/>
</dbReference>
<gene>
    <name evidence="5" type="ORF">IZO911_LOCUS12546</name>
    <name evidence="6" type="ORF">KXQ929_LOCUS29575</name>
</gene>
<dbReference type="Gene3D" id="1.20.1560.10">
    <property type="entry name" value="ABC transporter type 1, transmembrane domain"/>
    <property type="match status" value="1"/>
</dbReference>
<name>A0A814A2X3_9BILA</name>
<dbReference type="Proteomes" id="UP000663868">
    <property type="component" value="Unassembled WGS sequence"/>
</dbReference>
<accession>A0A814A2X3</accession>
<protein>
    <submittedName>
        <fullName evidence="5">Uncharacterized protein</fullName>
    </submittedName>
</protein>
<proteinExistence type="predicted"/>
<dbReference type="EMBL" id="CAJNOE010000097">
    <property type="protein sequence ID" value="CAF0906608.1"/>
    <property type="molecule type" value="Genomic_DNA"/>
</dbReference>
<evidence type="ECO:0000313" key="5">
    <source>
        <dbReference type="EMBL" id="CAF0906608.1"/>
    </source>
</evidence>
<dbReference type="InterPro" id="IPR036640">
    <property type="entry name" value="ABC1_TM_sf"/>
</dbReference>
<feature type="transmembrane region" description="Helical" evidence="4">
    <location>
        <begin position="87"/>
        <end position="107"/>
    </location>
</feature>
<evidence type="ECO:0000256" key="1">
    <source>
        <dbReference type="ARBA" id="ARBA00022692"/>
    </source>
</evidence>
<keyword evidence="2 4" id="KW-1133">Transmembrane helix</keyword>
<evidence type="ECO:0000256" key="2">
    <source>
        <dbReference type="ARBA" id="ARBA00022989"/>
    </source>
</evidence>
<dbReference type="AlphaFoldDB" id="A0A814A2X3"/>
<dbReference type="EMBL" id="CAJOBB010003080">
    <property type="protein sequence ID" value="CAF4019273.1"/>
    <property type="molecule type" value="Genomic_DNA"/>
</dbReference>
<evidence type="ECO:0000313" key="6">
    <source>
        <dbReference type="EMBL" id="CAF4019273.1"/>
    </source>
</evidence>
<organism evidence="5 7">
    <name type="scientific">Adineta steineri</name>
    <dbReference type="NCBI Taxonomy" id="433720"/>
    <lineage>
        <taxon>Eukaryota</taxon>
        <taxon>Metazoa</taxon>
        <taxon>Spiralia</taxon>
        <taxon>Gnathifera</taxon>
        <taxon>Rotifera</taxon>
        <taxon>Eurotatoria</taxon>
        <taxon>Bdelloidea</taxon>
        <taxon>Adinetida</taxon>
        <taxon>Adinetidae</taxon>
        <taxon>Adineta</taxon>
    </lineage>
</organism>
<dbReference type="Proteomes" id="UP000663860">
    <property type="component" value="Unassembled WGS sequence"/>
</dbReference>
<reference evidence="5" key="1">
    <citation type="submission" date="2021-02" db="EMBL/GenBank/DDBJ databases">
        <authorList>
            <person name="Nowell W R."/>
        </authorList>
    </citation>
    <scope>NUCLEOTIDE SEQUENCE</scope>
</reference>
<evidence type="ECO:0000256" key="3">
    <source>
        <dbReference type="ARBA" id="ARBA00023136"/>
    </source>
</evidence>
<evidence type="ECO:0000313" key="7">
    <source>
        <dbReference type="Proteomes" id="UP000663860"/>
    </source>
</evidence>